<dbReference type="Proteomes" id="UP000694416">
    <property type="component" value="Unplaced"/>
</dbReference>
<evidence type="ECO:0000313" key="1">
    <source>
        <dbReference type="Ensembl" id="ENSPTEP00000035333.1"/>
    </source>
</evidence>
<accession>A0A8C9IKX7</accession>
<reference evidence="1" key="1">
    <citation type="submission" date="2025-08" db="UniProtKB">
        <authorList>
            <consortium name="Ensembl"/>
        </authorList>
    </citation>
    <scope>IDENTIFICATION</scope>
</reference>
<protein>
    <submittedName>
        <fullName evidence="1">Uncharacterized protein</fullName>
    </submittedName>
</protein>
<name>A0A8C9IKX7_9PRIM</name>
<keyword evidence="2" id="KW-1185">Reference proteome</keyword>
<evidence type="ECO:0000313" key="2">
    <source>
        <dbReference type="Proteomes" id="UP000694416"/>
    </source>
</evidence>
<proteinExistence type="predicted"/>
<organism evidence="1 2">
    <name type="scientific">Piliocolobus tephrosceles</name>
    <name type="common">Ugandan red Colobus</name>
    <dbReference type="NCBI Taxonomy" id="591936"/>
    <lineage>
        <taxon>Eukaryota</taxon>
        <taxon>Metazoa</taxon>
        <taxon>Chordata</taxon>
        <taxon>Craniata</taxon>
        <taxon>Vertebrata</taxon>
        <taxon>Euteleostomi</taxon>
        <taxon>Mammalia</taxon>
        <taxon>Eutheria</taxon>
        <taxon>Euarchontoglires</taxon>
        <taxon>Primates</taxon>
        <taxon>Haplorrhini</taxon>
        <taxon>Catarrhini</taxon>
        <taxon>Cercopithecidae</taxon>
        <taxon>Colobinae</taxon>
        <taxon>Piliocolobus</taxon>
    </lineage>
</organism>
<sequence length="156" mass="17630">MSPEPVMVELGFQSRPNSALPPNEMESRDVLSYISSSPLGLGHHLHRTISLNMDIDNWDEDNGKVECTCGQRCAERGSRGLPGLEASLEEDRPLRTRGRAEEGLEFHMKRELRPVLPLYRGGDCGLHLFRGLLTWESKGGRQERLMKSHLEELPEP</sequence>
<reference evidence="1" key="2">
    <citation type="submission" date="2025-09" db="UniProtKB">
        <authorList>
            <consortium name="Ensembl"/>
        </authorList>
    </citation>
    <scope>IDENTIFICATION</scope>
</reference>
<dbReference type="Ensembl" id="ENSPTET00000048087.1">
    <property type="protein sequence ID" value="ENSPTEP00000035333.1"/>
    <property type="gene ID" value="ENSPTEG00000033359.1"/>
</dbReference>
<dbReference type="AlphaFoldDB" id="A0A8C9IKX7"/>